<sequence>MRRVLPAVFALIFPVCSAFAQFDVESAKRHVIIKYSPLPMYDFDNTIQFGVEIPLGKGNFALQEDLGYGNSSFNLWFDEDDDRPERDIYKSRTHLKWYFLERRRMRAYVGPEVLYKKVVYRQNQWIGRDCQTEFGPCSFFENKDVRQDKNVWAGHARFGWQFITPGRFIFDVFAGVGFRSIHVRSRTAGVADWEVRNMYDNWETIRAGHSDLRPSMVAGFHLGLVLGKYRRE</sequence>
<dbReference type="Proteomes" id="UP000198748">
    <property type="component" value="Unassembled WGS sequence"/>
</dbReference>
<evidence type="ECO:0000313" key="3">
    <source>
        <dbReference type="Proteomes" id="UP000198748"/>
    </source>
</evidence>
<dbReference type="OrthoDB" id="939956at2"/>
<feature type="chain" id="PRO_5011517546" description="DUF3575 domain-containing protein" evidence="1">
    <location>
        <begin position="21"/>
        <end position="232"/>
    </location>
</feature>
<dbReference type="EMBL" id="FNAN01000002">
    <property type="protein sequence ID" value="SDD86708.1"/>
    <property type="molecule type" value="Genomic_DNA"/>
</dbReference>
<evidence type="ECO:0008006" key="4">
    <source>
        <dbReference type="Google" id="ProtNLM"/>
    </source>
</evidence>
<protein>
    <recommendedName>
        <fullName evidence="4">DUF3575 domain-containing protein</fullName>
    </recommendedName>
</protein>
<dbReference type="STRING" id="659014.SAMN04487996_102381"/>
<evidence type="ECO:0000256" key="1">
    <source>
        <dbReference type="SAM" id="SignalP"/>
    </source>
</evidence>
<reference evidence="3" key="1">
    <citation type="submission" date="2016-10" db="EMBL/GenBank/DDBJ databases">
        <authorList>
            <person name="Varghese N."/>
            <person name="Submissions S."/>
        </authorList>
    </citation>
    <scope>NUCLEOTIDE SEQUENCE [LARGE SCALE GENOMIC DNA]</scope>
    <source>
        <strain evidence="3">DSM 25329</strain>
    </source>
</reference>
<keyword evidence="3" id="KW-1185">Reference proteome</keyword>
<dbReference type="AlphaFoldDB" id="A0A1G6Y8H2"/>
<feature type="signal peptide" evidence="1">
    <location>
        <begin position="1"/>
        <end position="20"/>
    </location>
</feature>
<dbReference type="RefSeq" id="WP_090146966.1">
    <property type="nucleotide sequence ID" value="NZ_FNAN01000002.1"/>
</dbReference>
<organism evidence="2 3">
    <name type="scientific">Dyadobacter soli</name>
    <dbReference type="NCBI Taxonomy" id="659014"/>
    <lineage>
        <taxon>Bacteria</taxon>
        <taxon>Pseudomonadati</taxon>
        <taxon>Bacteroidota</taxon>
        <taxon>Cytophagia</taxon>
        <taxon>Cytophagales</taxon>
        <taxon>Spirosomataceae</taxon>
        <taxon>Dyadobacter</taxon>
    </lineage>
</organism>
<accession>A0A1G6Y8H2</accession>
<keyword evidence="1" id="KW-0732">Signal</keyword>
<proteinExistence type="predicted"/>
<gene>
    <name evidence="2" type="ORF">SAMN04487996_102381</name>
</gene>
<evidence type="ECO:0000313" key="2">
    <source>
        <dbReference type="EMBL" id="SDD86708.1"/>
    </source>
</evidence>
<name>A0A1G6Y8H2_9BACT</name>